<reference evidence="2 3" key="1">
    <citation type="journal article" date="2020" name="Int. J. Syst. Evol. Microbiol.">
        <title>Sulfuracidifex tepidarius gen. nov., sp. nov. and transfer of Sulfolobus metallicus Huber and Stetter 1992 to the genus Sulfuracidifex as Sulfuracidifex metallicus comb. nov.</title>
        <authorList>
            <person name="Itoh T."/>
            <person name="Miura T."/>
            <person name="Sakai H.D."/>
            <person name="Kato S."/>
            <person name="Ohkuma M."/>
            <person name="Takashina T."/>
        </authorList>
    </citation>
    <scope>NUCLEOTIDE SEQUENCE [LARGE SCALE GENOMIC DNA]</scope>
    <source>
        <strain evidence="2 3">IC-006</strain>
    </source>
</reference>
<keyword evidence="3" id="KW-1185">Reference proteome</keyword>
<dbReference type="Proteomes" id="UP000322983">
    <property type="component" value="Chromosome"/>
</dbReference>
<evidence type="ECO:0000256" key="1">
    <source>
        <dbReference type="SAM" id="Phobius"/>
    </source>
</evidence>
<dbReference type="KEGG" id="step:IC006_0137"/>
<feature type="transmembrane region" description="Helical" evidence="1">
    <location>
        <begin position="455"/>
        <end position="475"/>
    </location>
</feature>
<keyword evidence="1" id="KW-0812">Transmembrane</keyword>
<gene>
    <name evidence="2" type="ORF">IC006_0137</name>
</gene>
<dbReference type="AlphaFoldDB" id="A0A510DRS7"/>
<keyword evidence="1" id="KW-0472">Membrane</keyword>
<name>A0A510DRS7_9CREN</name>
<dbReference type="STRING" id="1294262.GCA_001316085_00940"/>
<dbReference type="EMBL" id="AP018929">
    <property type="protein sequence ID" value="BBG22853.1"/>
    <property type="molecule type" value="Genomic_DNA"/>
</dbReference>
<proteinExistence type="predicted"/>
<keyword evidence="1" id="KW-1133">Transmembrane helix</keyword>
<evidence type="ECO:0000313" key="2">
    <source>
        <dbReference type="EMBL" id="BBG22853.1"/>
    </source>
</evidence>
<protein>
    <submittedName>
        <fullName evidence="2">Uncharacterized protein</fullName>
    </submittedName>
</protein>
<sequence>MLTSSQTATQTSSDTSFIPLNFTPVSLSVMNGNLLVASNNEVYQYQGGNLTPFLHVNNIQEIASSAQGVYVENSSGLYYYQQGVLTPLHVMAGKLFFDNFTGSLYATCGYDVYVFQGSKMVQNFSVYESFGYVTFNSKEAIVDSQNGFAIYYYNGSFHCTIDYQDALCAMTFYGNKFVAGSFDPIGVFVFNNINVLYDKVIPVIYLDQLSEYNMSLVCTNVLPQYMLVHNGLIYTGSSRGIAVINTNDSQVVYYSPSPAYSMVEYHGKVYVATNGGIMVLNVKPLPIFYVTLVREGGPQSVFFTVNGSMKEMSFSCTIPLEEGVYNFTFFNDTDYHAENSTMIVRVDYNTTFTVNYVGVPEVLYINLPQGVKGDVYVNGTEYQADGLTKIILPYGVYDLKVEAGGEEFKYTVFLTDDTVITPNVHITSSVNVNTSSTSGVPSTQTVSSVTSSNSFTFIAIVAVFVVALVMILLIYRASRK</sequence>
<accession>A0A510DRS7</accession>
<organism evidence="2 3">
    <name type="scientific">Sulfuracidifex tepidarius</name>
    <dbReference type="NCBI Taxonomy" id="1294262"/>
    <lineage>
        <taxon>Archaea</taxon>
        <taxon>Thermoproteota</taxon>
        <taxon>Thermoprotei</taxon>
        <taxon>Sulfolobales</taxon>
        <taxon>Sulfolobaceae</taxon>
        <taxon>Sulfuracidifex</taxon>
    </lineage>
</organism>
<evidence type="ECO:0000313" key="3">
    <source>
        <dbReference type="Proteomes" id="UP000322983"/>
    </source>
</evidence>